<dbReference type="EMBL" id="JACHBT010000021">
    <property type="protein sequence ID" value="MBB6506342.1"/>
    <property type="molecule type" value="Genomic_DNA"/>
</dbReference>
<evidence type="ECO:0000256" key="3">
    <source>
        <dbReference type="ARBA" id="ARBA00023186"/>
    </source>
</evidence>
<dbReference type="InterPro" id="IPR011419">
    <property type="entry name" value="ATP12_ATP_synth-F1-assembly"/>
</dbReference>
<keyword evidence="2" id="KW-0809">Transit peptide</keyword>
<dbReference type="Gene3D" id="1.10.3580.10">
    <property type="entry name" value="ATP12 ATPase"/>
    <property type="match status" value="1"/>
</dbReference>
<dbReference type="Proteomes" id="UP000522313">
    <property type="component" value="Unassembled WGS sequence"/>
</dbReference>
<dbReference type="InterPro" id="IPR042272">
    <property type="entry name" value="ATP12_ATP_synth-F1-assembly_N"/>
</dbReference>
<dbReference type="InterPro" id="IPR023335">
    <property type="entry name" value="ATP12_ortho_dom_sf"/>
</dbReference>
<dbReference type="PANTHER" id="PTHR21013:SF10">
    <property type="entry name" value="ATP SYNTHASE MITOCHONDRIAL F1 COMPLEX ASSEMBLY FACTOR 2"/>
    <property type="match status" value="1"/>
</dbReference>
<accession>A0A7X0MP34</accession>
<dbReference type="Pfam" id="PF07542">
    <property type="entry name" value="ATP12"/>
    <property type="match status" value="1"/>
</dbReference>
<dbReference type="SUPFAM" id="SSF160909">
    <property type="entry name" value="ATP12-like"/>
    <property type="match status" value="1"/>
</dbReference>
<reference evidence="4 5" key="2">
    <citation type="submission" date="2020-08" db="EMBL/GenBank/DDBJ databases">
        <authorList>
            <person name="Partida-Martinez L."/>
            <person name="Huntemann M."/>
            <person name="Clum A."/>
            <person name="Wang J."/>
            <person name="Palaniappan K."/>
            <person name="Ritter S."/>
            <person name="Chen I.-M."/>
            <person name="Stamatis D."/>
            <person name="Reddy T."/>
            <person name="O'Malley R."/>
            <person name="Daum C."/>
            <person name="Shapiro N."/>
            <person name="Ivanova N."/>
            <person name="Kyrpides N."/>
            <person name="Woyke T."/>
        </authorList>
    </citation>
    <scope>NUCLEOTIDE SEQUENCE [LARGE SCALE GENOMIC DNA]</scope>
    <source>
        <strain evidence="4 5">AS3.13</strain>
    </source>
</reference>
<keyword evidence="3" id="KW-0143">Chaperone</keyword>
<dbReference type="PANTHER" id="PTHR21013">
    <property type="entry name" value="ATP SYNTHASE MITOCHONDRIAL F1 COMPLEX ASSEMBLY FACTOR 2/ATP12 PROTEIN, MITOCHONDRIAL PRECURSOR"/>
    <property type="match status" value="1"/>
</dbReference>
<evidence type="ECO:0000256" key="1">
    <source>
        <dbReference type="ARBA" id="ARBA00008231"/>
    </source>
</evidence>
<name>A0A7X0MP34_9SPHN</name>
<gene>
    <name evidence="4" type="ORF">F4693_003343</name>
</gene>
<reference evidence="4 5" key="1">
    <citation type="submission" date="2020-08" db="EMBL/GenBank/DDBJ databases">
        <title>The Agave Microbiome: Exploring the role of microbial communities in plant adaptations to desert environments.</title>
        <authorList>
            <person name="Partida-Martinez L.P."/>
        </authorList>
    </citation>
    <scope>NUCLEOTIDE SEQUENCE [LARGE SCALE GENOMIC DNA]</scope>
    <source>
        <strain evidence="4 5">AS3.13</strain>
    </source>
</reference>
<dbReference type="AlphaFoldDB" id="A0A7X0MP34"/>
<dbReference type="GO" id="GO:0043461">
    <property type="term" value="P:proton-transporting ATP synthase complex assembly"/>
    <property type="evidence" value="ECO:0007669"/>
    <property type="project" value="InterPro"/>
</dbReference>
<comment type="caution">
    <text evidence="4">The sequence shown here is derived from an EMBL/GenBank/DDBJ whole genome shotgun (WGS) entry which is preliminary data.</text>
</comment>
<evidence type="ECO:0000256" key="2">
    <source>
        <dbReference type="ARBA" id="ARBA00022946"/>
    </source>
</evidence>
<organism evidence="4 5">
    <name type="scientific">Sphingomonas endophytica</name>
    <dbReference type="NCBI Taxonomy" id="869719"/>
    <lineage>
        <taxon>Bacteria</taxon>
        <taxon>Pseudomonadati</taxon>
        <taxon>Pseudomonadota</taxon>
        <taxon>Alphaproteobacteria</taxon>
        <taxon>Sphingomonadales</taxon>
        <taxon>Sphingomonadaceae</taxon>
        <taxon>Sphingomonas</taxon>
    </lineage>
</organism>
<dbReference type="Gene3D" id="3.30.2180.10">
    <property type="entry name" value="ATP12-like"/>
    <property type="match status" value="1"/>
</dbReference>
<evidence type="ECO:0000313" key="4">
    <source>
        <dbReference type="EMBL" id="MBB6506342.1"/>
    </source>
</evidence>
<proteinExistence type="inferred from homology"/>
<protein>
    <submittedName>
        <fullName evidence="4">Chaperone required for assembly of F1-ATPase</fullName>
    </submittedName>
</protein>
<evidence type="ECO:0000313" key="5">
    <source>
        <dbReference type="Proteomes" id="UP000522313"/>
    </source>
</evidence>
<dbReference type="RefSeq" id="WP_184507917.1">
    <property type="nucleotide sequence ID" value="NZ_JACHBT010000021.1"/>
</dbReference>
<comment type="similarity">
    <text evidence="1">Belongs to the ATP12 family.</text>
</comment>
<sequence length="229" mass="24598">MKRFWTEVAVDADHAIRLDSRPVRTPGRAPLTLPTPALAEAVADEWRAVGETLDPRAMPLTGLANAAIDRIAPAPDGFAAGLAAYAESDLLCYRADAPAELVARQAAAWDPLLDWARDRYDVHFEIVTGVMHRPQPPATIARLDDAVASRDAFTLAPLSPLVTLTGTLIGALALAEGAVTPGALWQAAMVDEDWQAERWGEDPLAAQARAGKRRDYDAAARFLSLVEVS</sequence>